<keyword evidence="2" id="KW-1185">Reference proteome</keyword>
<accession>A0A261XWV4</accession>
<sequence>MFELGVSVVDAIAHSEEGKALKTVPRLQIFKQLRTVFKPLMIAWQLALKNALGTYKPDLAILATFPAFFGPYILKNANVPYIVVHTVPAWPTRDFLPPNLGSFTSPLGLLNLCAWMLGNVVNDSYMLSPLDDEVRIAEGLPPHTSGEKKEMKESRAKTLTLHIVSPALVPTPADWPPSQQMAGQCILQKDRRIWDEETQTLLAPSTLVNYRPDPLLEAFIAKATSSETPVLYFGFGSMLGTLVDSKQSLKVIDAVLAGTAAHERPVAMIVHVTGLSSQDTDAIQTPDSLKERVHFHRGFVPHSWLFPRCDMIIHHGGIGTTQAAILYGLRRDEKAGDNQYYGPVQWIVAATTLSDQPYWGDCISRRKLGPASILSDKLTSAHVLAAVGQALFGDIRQRQLWKQNVGDLGLRMWKGKDGSDFAAEEID</sequence>
<dbReference type="PANTHER" id="PTHR48050:SF13">
    <property type="entry name" value="STEROL 3-BETA-GLUCOSYLTRANSFERASE UGT80A2"/>
    <property type="match status" value="1"/>
</dbReference>
<dbReference type="InterPro" id="IPR050426">
    <property type="entry name" value="Glycosyltransferase_28"/>
</dbReference>
<gene>
    <name evidence="1" type="ORF">BZG36_05219</name>
</gene>
<protein>
    <recommendedName>
        <fullName evidence="3">Glycosyltransferase family 28 N-terminal domain-containing protein</fullName>
    </recommendedName>
</protein>
<comment type="caution">
    <text evidence="1">The sequence shown here is derived from an EMBL/GenBank/DDBJ whole genome shotgun (WGS) entry which is preliminary data.</text>
</comment>
<dbReference type="EMBL" id="MVBO01000123">
    <property type="protein sequence ID" value="OZJ02821.1"/>
    <property type="molecule type" value="Genomic_DNA"/>
</dbReference>
<dbReference type="Proteomes" id="UP000242875">
    <property type="component" value="Unassembled WGS sequence"/>
</dbReference>
<dbReference type="SUPFAM" id="SSF53756">
    <property type="entry name" value="UDP-Glycosyltransferase/glycogen phosphorylase"/>
    <property type="match status" value="1"/>
</dbReference>
<dbReference type="PANTHER" id="PTHR48050">
    <property type="entry name" value="STEROL 3-BETA-GLUCOSYLTRANSFERASE"/>
    <property type="match status" value="1"/>
</dbReference>
<proteinExistence type="predicted"/>
<organism evidence="1 2">
    <name type="scientific">Bifiguratus adelaidae</name>
    <dbReference type="NCBI Taxonomy" id="1938954"/>
    <lineage>
        <taxon>Eukaryota</taxon>
        <taxon>Fungi</taxon>
        <taxon>Fungi incertae sedis</taxon>
        <taxon>Mucoromycota</taxon>
        <taxon>Mucoromycotina</taxon>
        <taxon>Endogonomycetes</taxon>
        <taxon>Endogonales</taxon>
        <taxon>Endogonales incertae sedis</taxon>
        <taxon>Bifiguratus</taxon>
    </lineage>
</organism>
<reference evidence="1 2" key="1">
    <citation type="journal article" date="2017" name="Mycologia">
        <title>Bifiguratus adelaidae, gen. et sp. nov., a new member of Mucoromycotina in endophytic and soil-dwelling habitats.</title>
        <authorList>
            <person name="Torres-Cruz T.J."/>
            <person name="Billingsley Tobias T.L."/>
            <person name="Almatruk M."/>
            <person name="Hesse C."/>
            <person name="Kuske C.R."/>
            <person name="Desiro A."/>
            <person name="Benucci G.M."/>
            <person name="Bonito G."/>
            <person name="Stajich J.E."/>
            <person name="Dunlap C."/>
            <person name="Arnold A.E."/>
            <person name="Porras-Alfaro A."/>
        </authorList>
    </citation>
    <scope>NUCLEOTIDE SEQUENCE [LARGE SCALE GENOMIC DNA]</scope>
    <source>
        <strain evidence="1 2">AZ0501</strain>
    </source>
</reference>
<dbReference type="Gene3D" id="3.40.50.2000">
    <property type="entry name" value="Glycogen Phosphorylase B"/>
    <property type="match status" value="2"/>
</dbReference>
<name>A0A261XWV4_9FUNG</name>
<evidence type="ECO:0000313" key="1">
    <source>
        <dbReference type="EMBL" id="OZJ02821.1"/>
    </source>
</evidence>
<evidence type="ECO:0000313" key="2">
    <source>
        <dbReference type="Proteomes" id="UP000242875"/>
    </source>
</evidence>
<evidence type="ECO:0008006" key="3">
    <source>
        <dbReference type="Google" id="ProtNLM"/>
    </source>
</evidence>
<dbReference type="OrthoDB" id="2351720at2759"/>
<dbReference type="AlphaFoldDB" id="A0A261XWV4"/>